<accession>A0ABM0RPN7</accession>
<keyword evidence="5" id="KW-0999">Mitochondrion inner membrane</keyword>
<dbReference type="RefSeq" id="XP_008582578.1">
    <property type="nucleotide sequence ID" value="XM_008584356.1"/>
</dbReference>
<comment type="subcellular location">
    <subcellularLocation>
        <location evidence="1">Mitochondrion inner membrane</location>
        <topology evidence="1">Single-pass membrane protein</topology>
    </subcellularLocation>
</comment>
<evidence type="ECO:0000256" key="7">
    <source>
        <dbReference type="ARBA" id="ARBA00022989"/>
    </source>
</evidence>
<dbReference type="PANTHER" id="PTHR16716">
    <property type="entry name" value="CYTOCHROME C OXIDASE SUBUNIT 7B, MITOCHONDRIAL"/>
    <property type="match status" value="1"/>
</dbReference>
<dbReference type="Gene3D" id="4.10.51.10">
    <property type="entry name" value="Cytochrome C Oxidase, chain K"/>
    <property type="match status" value="1"/>
</dbReference>
<keyword evidence="7" id="KW-1133">Transmembrane helix</keyword>
<evidence type="ECO:0000256" key="11">
    <source>
        <dbReference type="ARBA" id="ARBA00041642"/>
    </source>
</evidence>
<evidence type="ECO:0000256" key="10">
    <source>
        <dbReference type="ARBA" id="ARBA00040623"/>
    </source>
</evidence>
<protein>
    <recommendedName>
        <fullName evidence="10">Cytochrome c oxidase subunit 7B, mitochondrial</fullName>
    </recommendedName>
    <alternativeName>
        <fullName evidence="11">Cytochrome c oxidase polypeptide VIIb</fullName>
    </alternativeName>
</protein>
<dbReference type="InterPro" id="IPR008433">
    <property type="entry name" value="Cyt_c_oxidase_suVIIB"/>
</dbReference>
<evidence type="ECO:0000256" key="4">
    <source>
        <dbReference type="ARBA" id="ARBA00022692"/>
    </source>
</evidence>
<dbReference type="SUPFAM" id="SSF81423">
    <property type="entry name" value="Mitochondrial cytochrome c oxidase subunit VIIb"/>
    <property type="match status" value="1"/>
</dbReference>
<evidence type="ECO:0000256" key="1">
    <source>
        <dbReference type="ARBA" id="ARBA00004434"/>
    </source>
</evidence>
<evidence type="ECO:0000256" key="5">
    <source>
        <dbReference type="ARBA" id="ARBA00022792"/>
    </source>
</evidence>
<keyword evidence="8" id="KW-0496">Mitochondrion</keyword>
<dbReference type="Proteomes" id="UP000694923">
    <property type="component" value="Unplaced"/>
</dbReference>
<keyword evidence="9" id="KW-0472">Membrane</keyword>
<dbReference type="GeneID" id="103600126"/>
<evidence type="ECO:0000256" key="2">
    <source>
        <dbReference type="ARBA" id="ARBA00004673"/>
    </source>
</evidence>
<dbReference type="Pfam" id="PF05392">
    <property type="entry name" value="COX7B"/>
    <property type="match status" value="1"/>
</dbReference>
<comment type="pathway">
    <text evidence="2">Energy metabolism; oxidative phosphorylation.</text>
</comment>
<keyword evidence="6" id="KW-0809">Transit peptide</keyword>
<evidence type="ECO:0000313" key="13">
    <source>
        <dbReference type="Proteomes" id="UP000694923"/>
    </source>
</evidence>
<keyword evidence="4" id="KW-0812">Transmembrane</keyword>
<gene>
    <name evidence="14" type="primary">LOC103600126</name>
</gene>
<evidence type="ECO:0000256" key="9">
    <source>
        <dbReference type="ARBA" id="ARBA00023136"/>
    </source>
</evidence>
<dbReference type="PANTHER" id="PTHR16716:SF0">
    <property type="entry name" value="CYTOCHROME C OXIDASE SUBUNIT 7B, MITOCHONDRIAL"/>
    <property type="match status" value="1"/>
</dbReference>
<reference evidence="14" key="1">
    <citation type="submission" date="2025-08" db="UniProtKB">
        <authorList>
            <consortium name="RefSeq"/>
        </authorList>
    </citation>
    <scope>IDENTIFICATION</scope>
</reference>
<feature type="compositionally biased region" description="Basic residues" evidence="12">
    <location>
        <begin position="170"/>
        <end position="179"/>
    </location>
</feature>
<proteinExistence type="inferred from homology"/>
<sequence>MRAILYGSPCIRLTVGRTGPSRYTGIPAAPISPLPREGTPVLASRLWSGAPTGVSRLGGGVEVEVTRKWGRVCVLGAHQAPQGSGRGTGAWRGSYGARRAERTAPDGELTPAPGRRREKGVSYLRQDLDRARARARAQVRTLPGPVRLPARGTPQTPPPRSPRLRDQLRSARRGRHRGRAPPSRRGFCGARRPTFPAPAPLPGCFLAERLQLLDSSSLLFESWLQEGFFSKIAPVVPSDSNKAGQRGSPQPGPATSPFTAIIQLFTSSSHKIPVVKAEQVTATLITLLRFLIFPLAQNALSHPQIRSIQQTMARQSHQKCTPDFHDKYGDTVLASGATFCIAVWTYTATHIGMQWNLSPAGRVIPKDLRDQ</sequence>
<evidence type="ECO:0000313" key="14">
    <source>
        <dbReference type="RefSeq" id="XP_008582578.1"/>
    </source>
</evidence>
<evidence type="ECO:0000256" key="3">
    <source>
        <dbReference type="ARBA" id="ARBA00007351"/>
    </source>
</evidence>
<evidence type="ECO:0000256" key="6">
    <source>
        <dbReference type="ARBA" id="ARBA00022946"/>
    </source>
</evidence>
<dbReference type="InterPro" id="IPR023272">
    <property type="entry name" value="Cyt_c_oxidase_suVIIB_dom_sf"/>
</dbReference>
<feature type="region of interest" description="Disordered" evidence="12">
    <location>
        <begin position="78"/>
        <end position="191"/>
    </location>
</feature>
<organism evidence="13 14">
    <name type="scientific">Galeopterus variegatus</name>
    <name type="common">Malayan flying lemur</name>
    <name type="synonym">Cynocephalus variegatus</name>
    <dbReference type="NCBI Taxonomy" id="482537"/>
    <lineage>
        <taxon>Eukaryota</taxon>
        <taxon>Metazoa</taxon>
        <taxon>Chordata</taxon>
        <taxon>Craniata</taxon>
        <taxon>Vertebrata</taxon>
        <taxon>Euteleostomi</taxon>
        <taxon>Mammalia</taxon>
        <taxon>Eutheria</taxon>
        <taxon>Euarchontoglires</taxon>
        <taxon>Dermoptera</taxon>
        <taxon>Cynocephalidae</taxon>
        <taxon>Galeopterus</taxon>
    </lineage>
</organism>
<evidence type="ECO:0000256" key="12">
    <source>
        <dbReference type="SAM" id="MobiDB-lite"/>
    </source>
</evidence>
<keyword evidence="13" id="KW-1185">Reference proteome</keyword>
<evidence type="ECO:0000256" key="8">
    <source>
        <dbReference type="ARBA" id="ARBA00023128"/>
    </source>
</evidence>
<name>A0ABM0RPN7_GALVR</name>
<comment type="similarity">
    <text evidence="3">Belongs to the cytochrome c oxidase VIIb family.</text>
</comment>